<reference evidence="2 3" key="2">
    <citation type="submission" date="2008-11" db="EMBL/GenBank/DDBJ databases">
        <title>Draft genome sequence of Eubacterium biforme (DSM 3989).</title>
        <authorList>
            <person name="Sudarsanam P."/>
            <person name="Ley R."/>
            <person name="Guruge J."/>
            <person name="Turnbaugh P.J."/>
            <person name="Mahowald M."/>
            <person name="Liep D."/>
            <person name="Gordon J."/>
        </authorList>
    </citation>
    <scope>NUCLEOTIDE SEQUENCE [LARGE SCALE GENOMIC DNA]</scope>
    <source>
        <strain evidence="2 3">DSM 3989</strain>
    </source>
</reference>
<dbReference type="AlphaFoldDB" id="B7CCL7"/>
<gene>
    <name evidence="2" type="ORF">EUBIFOR_01945</name>
</gene>
<evidence type="ECO:0000313" key="2">
    <source>
        <dbReference type="EMBL" id="EEC89470.1"/>
    </source>
</evidence>
<organism evidence="2 3">
    <name type="scientific">Holdemanella biformis DSM 3989</name>
    <dbReference type="NCBI Taxonomy" id="518637"/>
    <lineage>
        <taxon>Bacteria</taxon>
        <taxon>Bacillati</taxon>
        <taxon>Bacillota</taxon>
        <taxon>Erysipelotrichia</taxon>
        <taxon>Erysipelotrichales</taxon>
        <taxon>Erysipelotrichaceae</taxon>
        <taxon>Holdemanella</taxon>
    </lineage>
</organism>
<evidence type="ECO:0000313" key="3">
    <source>
        <dbReference type="Proteomes" id="UP000004315"/>
    </source>
</evidence>
<evidence type="ECO:0000256" key="1">
    <source>
        <dbReference type="SAM" id="Phobius"/>
    </source>
</evidence>
<keyword evidence="1" id="KW-1133">Transmembrane helix</keyword>
<accession>B7CCL7</accession>
<keyword evidence="3" id="KW-1185">Reference proteome</keyword>
<dbReference type="EMBL" id="ABYT01000101">
    <property type="protein sequence ID" value="EEC89470.1"/>
    <property type="molecule type" value="Genomic_DNA"/>
</dbReference>
<dbReference type="STRING" id="518637.EUBIFOR_01945"/>
<comment type="caution">
    <text evidence="2">The sequence shown here is derived from an EMBL/GenBank/DDBJ whole genome shotgun (WGS) entry which is preliminary data.</text>
</comment>
<keyword evidence="1" id="KW-0812">Transmembrane</keyword>
<keyword evidence="1" id="KW-0472">Membrane</keyword>
<reference evidence="2 3" key="1">
    <citation type="submission" date="2008-10" db="EMBL/GenBank/DDBJ databases">
        <authorList>
            <person name="Fulton L."/>
            <person name="Clifton S."/>
            <person name="Fulton B."/>
            <person name="Xu J."/>
            <person name="Minx P."/>
            <person name="Pepin K.H."/>
            <person name="Johnson M."/>
            <person name="Bhonagiri V."/>
            <person name="Nash W.E."/>
            <person name="Mardis E.R."/>
            <person name="Wilson R.K."/>
        </authorList>
    </citation>
    <scope>NUCLEOTIDE SEQUENCE [LARGE SCALE GENOMIC DNA]</scope>
    <source>
        <strain evidence="2 3">DSM 3989</strain>
    </source>
</reference>
<name>B7CCL7_9FIRM</name>
<proteinExistence type="predicted"/>
<dbReference type="Proteomes" id="UP000004315">
    <property type="component" value="Unassembled WGS sequence"/>
</dbReference>
<sequence>MVPFCLLLFLKERYEYWFIFYIHCLIFKALIEYHSILSQFYFNFGKSCEIEMNYVKL</sequence>
<protein>
    <submittedName>
        <fullName evidence="2">Uncharacterized protein</fullName>
    </submittedName>
</protein>
<feature type="transmembrane region" description="Helical" evidence="1">
    <location>
        <begin position="14"/>
        <end position="31"/>
    </location>
</feature>
<dbReference type="HOGENOM" id="CLU_2990533_0_0_9"/>